<dbReference type="EMBL" id="CP002083">
    <property type="protein sequence ID" value="ADJ23512.1"/>
    <property type="molecule type" value="Genomic_DNA"/>
</dbReference>
<dbReference type="SMART" id="SM00650">
    <property type="entry name" value="rADc"/>
    <property type="match status" value="1"/>
</dbReference>
<comment type="function">
    <text evidence="7">Specifically dimethylates two adjacent adenosines (A1518 and A1519) in the loop of a conserved hairpin near the 3'-end of 16S rRNA in the 30S particle. May play a critical role in biogenesis of 30S subunits.</text>
</comment>
<evidence type="ECO:0000256" key="6">
    <source>
        <dbReference type="ARBA" id="ARBA00022884"/>
    </source>
</evidence>
<evidence type="ECO:0000256" key="8">
    <source>
        <dbReference type="PROSITE-ProRule" id="PRU01026"/>
    </source>
</evidence>
<evidence type="ECO:0000256" key="3">
    <source>
        <dbReference type="ARBA" id="ARBA00022603"/>
    </source>
</evidence>
<dbReference type="SUPFAM" id="SSF53335">
    <property type="entry name" value="S-adenosyl-L-methionine-dependent methyltransferases"/>
    <property type="match status" value="1"/>
</dbReference>
<keyword evidence="4 7" id="KW-0808">Transferase</keyword>
<feature type="binding site" evidence="7 8">
    <location>
        <position position="80"/>
    </location>
    <ligand>
        <name>S-adenosyl-L-methionine</name>
        <dbReference type="ChEBI" id="CHEBI:59789"/>
    </ligand>
</feature>
<dbReference type="InterPro" id="IPR001737">
    <property type="entry name" value="KsgA/Erm"/>
</dbReference>
<dbReference type="PANTHER" id="PTHR11727:SF7">
    <property type="entry name" value="DIMETHYLADENOSINE TRANSFERASE-RELATED"/>
    <property type="match status" value="1"/>
</dbReference>
<evidence type="ECO:0000256" key="2">
    <source>
        <dbReference type="ARBA" id="ARBA00022552"/>
    </source>
</evidence>
<comment type="subcellular location">
    <subcellularLocation>
        <location evidence="7">Cytoplasm</location>
    </subcellularLocation>
</comment>
<feature type="binding site" evidence="7 8">
    <location>
        <position position="58"/>
    </location>
    <ligand>
        <name>S-adenosyl-L-methionine</name>
        <dbReference type="ChEBI" id="CHEBI:59789"/>
    </ligand>
</feature>
<dbReference type="InterPro" id="IPR029063">
    <property type="entry name" value="SAM-dependent_MTases_sf"/>
</dbReference>
<keyword evidence="5 7" id="KW-0949">S-adenosyl-L-methionine</keyword>
<dbReference type="NCBIfam" id="TIGR00755">
    <property type="entry name" value="ksgA"/>
    <property type="match status" value="1"/>
</dbReference>
<dbReference type="Proteomes" id="UP000002033">
    <property type="component" value="Chromosome"/>
</dbReference>
<dbReference type="KEGG" id="hdn:Hden_1705"/>
<dbReference type="RefSeq" id="WP_013215671.1">
    <property type="nucleotide sequence ID" value="NC_014313.1"/>
</dbReference>
<dbReference type="InterPro" id="IPR020596">
    <property type="entry name" value="rRNA_Ade_Mease_Trfase_CS"/>
</dbReference>
<dbReference type="Gene3D" id="3.40.50.150">
    <property type="entry name" value="Vaccinia Virus protein VP39"/>
    <property type="match status" value="1"/>
</dbReference>
<dbReference type="PROSITE" id="PS01131">
    <property type="entry name" value="RRNA_A_DIMETH"/>
    <property type="match status" value="1"/>
</dbReference>
<evidence type="ECO:0000313" key="11">
    <source>
        <dbReference type="Proteomes" id="UP000002033"/>
    </source>
</evidence>
<comment type="similarity">
    <text evidence="7">Belongs to the class I-like SAM-binding methyltransferase superfamily. rRNA adenine N(6)-methyltransferase family. RsmA subfamily.</text>
</comment>
<comment type="catalytic activity">
    <reaction evidence="7">
        <text>adenosine(1518)/adenosine(1519) in 16S rRNA + 4 S-adenosyl-L-methionine = N(6)-dimethyladenosine(1518)/N(6)-dimethyladenosine(1519) in 16S rRNA + 4 S-adenosyl-L-homocysteine + 4 H(+)</text>
        <dbReference type="Rhea" id="RHEA:19609"/>
        <dbReference type="Rhea" id="RHEA-COMP:10232"/>
        <dbReference type="Rhea" id="RHEA-COMP:10233"/>
        <dbReference type="ChEBI" id="CHEBI:15378"/>
        <dbReference type="ChEBI" id="CHEBI:57856"/>
        <dbReference type="ChEBI" id="CHEBI:59789"/>
        <dbReference type="ChEBI" id="CHEBI:74411"/>
        <dbReference type="ChEBI" id="CHEBI:74493"/>
        <dbReference type="EC" id="2.1.1.182"/>
    </reaction>
</comment>
<feature type="binding site" evidence="7 8">
    <location>
        <position position="33"/>
    </location>
    <ligand>
        <name>S-adenosyl-L-methionine</name>
        <dbReference type="ChEBI" id="CHEBI:59789"/>
    </ligand>
</feature>
<keyword evidence="11" id="KW-1185">Reference proteome</keyword>
<dbReference type="STRING" id="582899.Hden_1705"/>
<evidence type="ECO:0000256" key="4">
    <source>
        <dbReference type="ARBA" id="ARBA00022679"/>
    </source>
</evidence>
<dbReference type="CDD" id="cd02440">
    <property type="entry name" value="AdoMet_MTases"/>
    <property type="match status" value="1"/>
</dbReference>
<dbReference type="GO" id="GO:0003723">
    <property type="term" value="F:RNA binding"/>
    <property type="evidence" value="ECO:0007669"/>
    <property type="project" value="UniProtKB-UniRule"/>
</dbReference>
<dbReference type="PROSITE" id="PS51689">
    <property type="entry name" value="SAM_RNA_A_N6_MT"/>
    <property type="match status" value="1"/>
</dbReference>
<evidence type="ECO:0000259" key="9">
    <source>
        <dbReference type="SMART" id="SM00650"/>
    </source>
</evidence>
<evidence type="ECO:0000256" key="5">
    <source>
        <dbReference type="ARBA" id="ARBA00022691"/>
    </source>
</evidence>
<evidence type="ECO:0000256" key="1">
    <source>
        <dbReference type="ARBA" id="ARBA00022490"/>
    </source>
</evidence>
<dbReference type="PANTHER" id="PTHR11727">
    <property type="entry name" value="DIMETHYLADENOSINE TRANSFERASE"/>
    <property type="match status" value="1"/>
</dbReference>
<dbReference type="AlphaFoldDB" id="D8JYR0"/>
<dbReference type="GO" id="GO:0052908">
    <property type="term" value="F:16S rRNA (adenine(1518)-N(6)/adenine(1519)-N(6))-dimethyltransferase activity"/>
    <property type="evidence" value="ECO:0007669"/>
    <property type="project" value="UniProtKB-EC"/>
</dbReference>
<accession>D8JYR0</accession>
<dbReference type="EC" id="2.1.1.182" evidence="7"/>
<gene>
    <name evidence="7" type="primary">rsmA</name>
    <name evidence="7" type="synonym">ksgA</name>
    <name evidence="10" type="ordered locus">Hden_1705</name>
</gene>
<sequence length="290" mass="31999">MSAMTTADGLPPLRDVIERHGLAAKKSLGQNFLLDLNLTRKIARAAGDISKSTVVEIGPGPGGLTRALLIEGAKNVIAIERDDRCLAALDEIVARYPGRLRVHAGDALKTDWTELIAGAHPVTIAANLPYNIASVLLVDWLETEPWPPWFDRMVLMFQREVAERIIAAPRTKAYGRLSVLAQYRTEARIAINLPPEAFTPPPKVSSAVVDFRPIAEPEPRCRVSTLARVTAAAFGQRRKMLRSSLKQLTPMAELLLREGGIAPERRAEDLSVEEFARLAAIFDRGEWERT</sequence>
<dbReference type="InterPro" id="IPR011530">
    <property type="entry name" value="rRNA_adenine_dimethylase"/>
</dbReference>
<keyword evidence="1 7" id="KW-0963">Cytoplasm</keyword>
<dbReference type="Gene3D" id="1.10.8.100">
    <property type="entry name" value="Ribosomal RNA adenine dimethylase-like, domain 2"/>
    <property type="match status" value="1"/>
</dbReference>
<feature type="binding site" evidence="7 8">
    <location>
        <position position="31"/>
    </location>
    <ligand>
        <name>S-adenosyl-L-methionine</name>
        <dbReference type="ChEBI" id="CHEBI:59789"/>
    </ligand>
</feature>
<feature type="domain" description="Ribosomal RNA adenine methylase transferase N-terminal" evidence="9">
    <location>
        <begin position="38"/>
        <end position="215"/>
    </location>
</feature>
<evidence type="ECO:0000313" key="10">
    <source>
        <dbReference type="EMBL" id="ADJ23512.1"/>
    </source>
</evidence>
<keyword evidence="6 7" id="KW-0694">RNA-binding</keyword>
<dbReference type="HOGENOM" id="CLU_041220_0_1_5"/>
<keyword evidence="2 7" id="KW-0698">rRNA processing</keyword>
<dbReference type="GO" id="GO:0005829">
    <property type="term" value="C:cytosol"/>
    <property type="evidence" value="ECO:0007669"/>
    <property type="project" value="TreeGrafter"/>
</dbReference>
<name>D8JYR0_HYPDA</name>
<dbReference type="InterPro" id="IPR020598">
    <property type="entry name" value="rRNA_Ade_methylase_Trfase_N"/>
</dbReference>
<dbReference type="eggNOG" id="COG0030">
    <property type="taxonomic scope" value="Bacteria"/>
</dbReference>
<dbReference type="HAMAP" id="MF_00607">
    <property type="entry name" value="16SrRNA_methyltr_A"/>
    <property type="match status" value="1"/>
</dbReference>
<evidence type="ECO:0000256" key="7">
    <source>
        <dbReference type="HAMAP-Rule" id="MF_00607"/>
    </source>
</evidence>
<dbReference type="InterPro" id="IPR023165">
    <property type="entry name" value="rRNA_Ade_diMease-like_C"/>
</dbReference>
<protein>
    <recommendedName>
        <fullName evidence="7">Ribosomal RNA small subunit methyltransferase A</fullName>
        <ecNumber evidence="7">2.1.1.182</ecNumber>
    </recommendedName>
    <alternativeName>
        <fullName evidence="7">16S rRNA (adenine(1518)-N(6)/adenine(1519)-N(6))-dimethyltransferase</fullName>
    </alternativeName>
    <alternativeName>
        <fullName evidence="7">16S rRNA dimethyladenosine transferase</fullName>
    </alternativeName>
    <alternativeName>
        <fullName evidence="7">16S rRNA dimethylase</fullName>
    </alternativeName>
    <alternativeName>
        <fullName evidence="7">S-adenosylmethionine-6-N', N'-adenosyl(rRNA) dimethyltransferase</fullName>
    </alternativeName>
</protein>
<keyword evidence="3 7" id="KW-0489">Methyltransferase</keyword>
<dbReference type="FunFam" id="1.10.8.100:FF:000001">
    <property type="entry name" value="Ribosomal RNA small subunit methyltransferase A"/>
    <property type="match status" value="1"/>
</dbReference>
<dbReference type="Pfam" id="PF00398">
    <property type="entry name" value="RrnaAD"/>
    <property type="match status" value="1"/>
</dbReference>
<feature type="binding site" evidence="7 8">
    <location>
        <position position="106"/>
    </location>
    <ligand>
        <name>S-adenosyl-L-methionine</name>
        <dbReference type="ChEBI" id="CHEBI:59789"/>
    </ligand>
</feature>
<proteinExistence type="inferred from homology"/>
<organism evidence="10 11">
    <name type="scientific">Hyphomicrobium denitrificans (strain ATCC 51888 / DSM 1869 / NCIMB 11706 / TK 0415)</name>
    <dbReference type="NCBI Taxonomy" id="582899"/>
    <lineage>
        <taxon>Bacteria</taxon>
        <taxon>Pseudomonadati</taxon>
        <taxon>Pseudomonadota</taxon>
        <taxon>Alphaproteobacteria</taxon>
        <taxon>Hyphomicrobiales</taxon>
        <taxon>Hyphomicrobiaceae</taxon>
        <taxon>Hyphomicrobium</taxon>
    </lineage>
</organism>
<reference evidence="11" key="1">
    <citation type="journal article" date="2011" name="J. Bacteriol.">
        <title>Genome sequences of eight morphologically diverse alphaproteobacteria.</title>
        <authorList>
            <consortium name="US DOE Joint Genome Institute"/>
            <person name="Brown P.J."/>
            <person name="Kysela D.T."/>
            <person name="Buechlein A."/>
            <person name="Hemmerich C."/>
            <person name="Brun Y.V."/>
        </authorList>
    </citation>
    <scope>NUCLEOTIDE SEQUENCE [LARGE SCALE GENOMIC DNA]</scope>
    <source>
        <strain evidence="11">ATCC 51888 / DSM 1869 / NCIB 11706 / TK 0415</strain>
    </source>
</reference>
<feature type="binding site" evidence="7 8">
    <location>
        <position position="127"/>
    </location>
    <ligand>
        <name>S-adenosyl-L-methionine</name>
        <dbReference type="ChEBI" id="CHEBI:59789"/>
    </ligand>
</feature>